<feature type="domain" description="Knr4/Smi1-like" evidence="1">
    <location>
        <begin position="35"/>
        <end position="136"/>
    </location>
</feature>
<organism evidence="2 3">
    <name type="scientific">Streptomyces lunaelactis</name>
    <dbReference type="NCBI Taxonomy" id="1535768"/>
    <lineage>
        <taxon>Bacteria</taxon>
        <taxon>Bacillati</taxon>
        <taxon>Actinomycetota</taxon>
        <taxon>Actinomycetes</taxon>
        <taxon>Kitasatosporales</taxon>
        <taxon>Streptomycetaceae</taxon>
        <taxon>Streptomyces</taxon>
    </lineage>
</organism>
<dbReference type="EMBL" id="CP026304">
    <property type="protein sequence ID" value="AVZ73458.1"/>
    <property type="molecule type" value="Genomic_DNA"/>
</dbReference>
<accession>A0A2R4T2V3</accession>
<evidence type="ECO:0000313" key="2">
    <source>
        <dbReference type="EMBL" id="AVZ73458.1"/>
    </source>
</evidence>
<protein>
    <recommendedName>
        <fullName evidence="1">Knr4/Smi1-like domain-containing protein</fullName>
    </recommendedName>
</protein>
<dbReference type="AlphaFoldDB" id="A0A2R4T2V3"/>
<keyword evidence="3" id="KW-1185">Reference proteome</keyword>
<dbReference type="InterPro" id="IPR018958">
    <property type="entry name" value="Knr4/Smi1-like_dom"/>
</dbReference>
<sequence length="185" mass="19866">MFSMLAESIENLWLEVERLSRPVASLRVPGVGAEQVENAFGAPIPSDVVEWFGWCNGVSYRPGQVQDDAALIPGYEPLSVRDAAGVKASYGDGDPVLGDRWIPLLGTGGGDFYAAVYEPSSPSSRVASVMIGGESRMAYESVEQMVNAFRNFFRTGVFFIADDGTLDADDDLWISSETGSGPEIA</sequence>
<evidence type="ECO:0000259" key="1">
    <source>
        <dbReference type="Pfam" id="PF09346"/>
    </source>
</evidence>
<dbReference type="OrthoDB" id="8452208at2"/>
<reference evidence="2 3" key="1">
    <citation type="submission" date="2018-01" db="EMBL/GenBank/DDBJ databases">
        <title>Complete genome sequence of Streptomyces lunaelactis MM109T, a Ferroverdin A producer isolated from cave moonmilk deposits.</title>
        <authorList>
            <person name="Naome A."/>
            <person name="Martinet L."/>
            <person name="Maciejewska M."/>
            <person name="Anderssen S."/>
            <person name="Adam D."/>
            <person name="Tenconi E."/>
            <person name="Deflandre B."/>
            <person name="Arguelles-Arias A."/>
            <person name="Calusinska M."/>
            <person name="Copieters W."/>
            <person name="Karim L."/>
            <person name="Hanikenne M."/>
            <person name="Baurain D."/>
            <person name="van Wezel G."/>
            <person name="Smargiasso N."/>
            <person name="de Pauw E."/>
            <person name="Delfosse P."/>
            <person name="Rigali S."/>
        </authorList>
    </citation>
    <scope>NUCLEOTIDE SEQUENCE [LARGE SCALE GENOMIC DNA]</scope>
    <source>
        <strain evidence="2 3">MM109</strain>
    </source>
</reference>
<gene>
    <name evidence="2" type="ORF">SLUN_16005</name>
</gene>
<dbReference type="KEGG" id="slk:SLUN_16005"/>
<name>A0A2R4T2V3_9ACTN</name>
<dbReference type="Pfam" id="PF09346">
    <property type="entry name" value="SMI1_KNR4"/>
    <property type="match status" value="1"/>
</dbReference>
<dbReference type="Proteomes" id="UP000244201">
    <property type="component" value="Chromosome"/>
</dbReference>
<proteinExistence type="predicted"/>
<evidence type="ECO:0000313" key="3">
    <source>
        <dbReference type="Proteomes" id="UP000244201"/>
    </source>
</evidence>